<evidence type="ECO:0000313" key="3">
    <source>
        <dbReference type="Proteomes" id="UP000271098"/>
    </source>
</evidence>
<organism evidence="4">
    <name type="scientific">Gongylonema pulchrum</name>
    <dbReference type="NCBI Taxonomy" id="637853"/>
    <lineage>
        <taxon>Eukaryota</taxon>
        <taxon>Metazoa</taxon>
        <taxon>Ecdysozoa</taxon>
        <taxon>Nematoda</taxon>
        <taxon>Chromadorea</taxon>
        <taxon>Rhabditida</taxon>
        <taxon>Spirurina</taxon>
        <taxon>Spiruromorpha</taxon>
        <taxon>Spiruroidea</taxon>
        <taxon>Gongylonematidae</taxon>
        <taxon>Gongylonema</taxon>
    </lineage>
</organism>
<dbReference type="WBParaSite" id="GPUH_0000342501-mRNA-1">
    <property type="protein sequence ID" value="GPUH_0000342501-mRNA-1"/>
    <property type="gene ID" value="GPUH_0000342501"/>
</dbReference>
<evidence type="ECO:0000256" key="1">
    <source>
        <dbReference type="SAM" id="Phobius"/>
    </source>
</evidence>
<reference evidence="4" key="1">
    <citation type="submission" date="2016-06" db="UniProtKB">
        <authorList>
            <consortium name="WormBaseParasite"/>
        </authorList>
    </citation>
    <scope>IDENTIFICATION</scope>
</reference>
<keyword evidence="1" id="KW-0472">Membrane</keyword>
<dbReference type="EMBL" id="UYRT01005859">
    <property type="protein sequence ID" value="VDK39498.1"/>
    <property type="molecule type" value="Genomic_DNA"/>
</dbReference>
<feature type="transmembrane region" description="Helical" evidence="1">
    <location>
        <begin position="109"/>
        <end position="132"/>
    </location>
</feature>
<dbReference type="Proteomes" id="UP000271098">
    <property type="component" value="Unassembled WGS sequence"/>
</dbReference>
<keyword evidence="3" id="KW-1185">Reference proteome</keyword>
<dbReference type="AlphaFoldDB" id="A0A183D3X8"/>
<protein>
    <submittedName>
        <fullName evidence="2 4">Uncharacterized protein</fullName>
    </submittedName>
</protein>
<reference evidence="2 3" key="2">
    <citation type="submission" date="2018-11" db="EMBL/GenBank/DDBJ databases">
        <authorList>
            <consortium name="Pathogen Informatics"/>
        </authorList>
    </citation>
    <scope>NUCLEOTIDE SEQUENCE [LARGE SCALE GENOMIC DNA]</scope>
</reference>
<evidence type="ECO:0000313" key="2">
    <source>
        <dbReference type="EMBL" id="VDK39498.1"/>
    </source>
</evidence>
<evidence type="ECO:0000313" key="4">
    <source>
        <dbReference type="WBParaSite" id="GPUH_0000342501-mRNA-1"/>
    </source>
</evidence>
<name>A0A183D3X8_9BILA</name>
<gene>
    <name evidence="2" type="ORF">GPUH_LOCUS3420</name>
</gene>
<sequence>MKQQLFKVFKAFNRAGLHGFFNDHSYLSAHSTRELKKEFASVRDVGSTISSASSGQHLQAETNKLKKKRRRYRNELESLLPPPVDVEQYALQMKPKIWKPRTAEEERELIYNFQKVCLLQLLFCFIILIFTLDHPNYLV</sequence>
<keyword evidence="1" id="KW-1133">Transmembrane helix</keyword>
<proteinExistence type="predicted"/>
<accession>A0A183D3X8</accession>
<keyword evidence="1" id="KW-0812">Transmembrane</keyword>